<keyword evidence="2" id="KW-1185">Reference proteome</keyword>
<dbReference type="AlphaFoldDB" id="A0AAN6W0M1"/>
<sequence length="241" mass="25464">MNNTKLISSNAPNMTFSHQGRVIPKSCSPASNMNQIGAAFNNQSSACYMNHLCARPSNQHAIGPMNHLGELSGNQYAINHSNQIGVASNNQSAVLNDLRAVFGDLPIDSPLNGLGTRSDHHSTPGTSFNNEYISGASFNHHSTSSTINGLGATIGTNSAASPSNHLAAPIDDQSIANPVGHLPAPVNNTSLPVLVTISARLSFTWHSRSRTCRIGGTSCCSKILITGISYTLAVRRTPRHN</sequence>
<comment type="caution">
    <text evidence="1">The sequence shown here is derived from an EMBL/GenBank/DDBJ whole genome shotgun (WGS) entry which is preliminary data.</text>
</comment>
<name>A0AAN6W0M1_9PEZI</name>
<evidence type="ECO:0000313" key="2">
    <source>
        <dbReference type="Proteomes" id="UP001302321"/>
    </source>
</evidence>
<proteinExistence type="predicted"/>
<evidence type="ECO:0000313" key="1">
    <source>
        <dbReference type="EMBL" id="KAK4171542.1"/>
    </source>
</evidence>
<dbReference type="EMBL" id="MU866544">
    <property type="protein sequence ID" value="KAK4171542.1"/>
    <property type="molecule type" value="Genomic_DNA"/>
</dbReference>
<organism evidence="1 2">
    <name type="scientific">Triangularia setosa</name>
    <dbReference type="NCBI Taxonomy" id="2587417"/>
    <lineage>
        <taxon>Eukaryota</taxon>
        <taxon>Fungi</taxon>
        <taxon>Dikarya</taxon>
        <taxon>Ascomycota</taxon>
        <taxon>Pezizomycotina</taxon>
        <taxon>Sordariomycetes</taxon>
        <taxon>Sordariomycetidae</taxon>
        <taxon>Sordariales</taxon>
        <taxon>Podosporaceae</taxon>
        <taxon>Triangularia</taxon>
    </lineage>
</organism>
<dbReference type="Proteomes" id="UP001302321">
    <property type="component" value="Unassembled WGS sequence"/>
</dbReference>
<gene>
    <name evidence="1" type="ORF">QBC36DRAFT_315686</name>
</gene>
<protein>
    <submittedName>
        <fullName evidence="1">Uncharacterized protein</fullName>
    </submittedName>
</protein>
<reference evidence="1" key="1">
    <citation type="journal article" date="2023" name="Mol. Phylogenet. Evol.">
        <title>Genome-scale phylogeny and comparative genomics of the fungal order Sordariales.</title>
        <authorList>
            <person name="Hensen N."/>
            <person name="Bonometti L."/>
            <person name="Westerberg I."/>
            <person name="Brannstrom I.O."/>
            <person name="Guillou S."/>
            <person name="Cros-Aarteil S."/>
            <person name="Calhoun S."/>
            <person name="Haridas S."/>
            <person name="Kuo A."/>
            <person name="Mondo S."/>
            <person name="Pangilinan J."/>
            <person name="Riley R."/>
            <person name="LaButti K."/>
            <person name="Andreopoulos B."/>
            <person name="Lipzen A."/>
            <person name="Chen C."/>
            <person name="Yan M."/>
            <person name="Daum C."/>
            <person name="Ng V."/>
            <person name="Clum A."/>
            <person name="Steindorff A."/>
            <person name="Ohm R.A."/>
            <person name="Martin F."/>
            <person name="Silar P."/>
            <person name="Natvig D.O."/>
            <person name="Lalanne C."/>
            <person name="Gautier V."/>
            <person name="Ament-Velasquez S.L."/>
            <person name="Kruys A."/>
            <person name="Hutchinson M.I."/>
            <person name="Powell A.J."/>
            <person name="Barry K."/>
            <person name="Miller A.N."/>
            <person name="Grigoriev I.V."/>
            <person name="Debuchy R."/>
            <person name="Gladieux P."/>
            <person name="Hiltunen Thoren M."/>
            <person name="Johannesson H."/>
        </authorList>
    </citation>
    <scope>NUCLEOTIDE SEQUENCE</scope>
    <source>
        <strain evidence="1">CBS 892.96</strain>
    </source>
</reference>
<reference evidence="1" key="2">
    <citation type="submission" date="2023-05" db="EMBL/GenBank/DDBJ databases">
        <authorList>
            <consortium name="Lawrence Berkeley National Laboratory"/>
            <person name="Steindorff A."/>
            <person name="Hensen N."/>
            <person name="Bonometti L."/>
            <person name="Westerberg I."/>
            <person name="Brannstrom I.O."/>
            <person name="Guillou S."/>
            <person name="Cros-Aarteil S."/>
            <person name="Calhoun S."/>
            <person name="Haridas S."/>
            <person name="Kuo A."/>
            <person name="Mondo S."/>
            <person name="Pangilinan J."/>
            <person name="Riley R."/>
            <person name="Labutti K."/>
            <person name="Andreopoulos B."/>
            <person name="Lipzen A."/>
            <person name="Chen C."/>
            <person name="Yanf M."/>
            <person name="Daum C."/>
            <person name="Ng V."/>
            <person name="Clum A."/>
            <person name="Ohm R."/>
            <person name="Martin F."/>
            <person name="Silar P."/>
            <person name="Natvig D."/>
            <person name="Lalanne C."/>
            <person name="Gautier V."/>
            <person name="Ament-Velasquez S.L."/>
            <person name="Kruys A."/>
            <person name="Hutchinson M.I."/>
            <person name="Powell A.J."/>
            <person name="Barry K."/>
            <person name="Miller A.N."/>
            <person name="Grigoriev I.V."/>
            <person name="Debuchy R."/>
            <person name="Gladieux P."/>
            <person name="Thoren M.H."/>
            <person name="Johannesson H."/>
        </authorList>
    </citation>
    <scope>NUCLEOTIDE SEQUENCE</scope>
    <source>
        <strain evidence="1">CBS 892.96</strain>
    </source>
</reference>
<accession>A0AAN6W0M1</accession>